<dbReference type="RefSeq" id="WP_159755486.1">
    <property type="nucleotide sequence ID" value="NZ_WUQX01000001.1"/>
</dbReference>
<dbReference type="Pfam" id="PF13240">
    <property type="entry name" value="Zn_Ribbon_1"/>
    <property type="match status" value="1"/>
</dbReference>
<sequence length="296" mass="33530">MNNIKNKKILLYIGILIILLLIFLRFGLYFLKSDGFSGLSMLLPALLLFFNIFTVCTCAFFAAWVYQDCKKRGDDALLWAFIVFIATPFIGLLLYFLRRSETKETCPTCGHKISLKANYCEECGTPVKKEDHNVMVKQETHHLKFIVAGIISMALMLICLMGFMVYASTGNGVNTNITSNKRVWNTGVINMNYNTYIDDIWKLDFKNATAGFVKEQTMTITDADTQLLHADISCGTVPDEATLVLWLVQADVTKFVDVTNLSDPLKYPLDEFENGKIYVRLQINGVENTVSEIYIK</sequence>
<gene>
    <name evidence="3" type="ORF">GN277_25820</name>
</gene>
<proteinExistence type="predicted"/>
<keyword evidence="1" id="KW-1133">Transmembrane helix</keyword>
<evidence type="ECO:0000259" key="2">
    <source>
        <dbReference type="Pfam" id="PF13240"/>
    </source>
</evidence>
<feature type="domain" description="Zinc-ribbon" evidence="2">
    <location>
        <begin position="106"/>
        <end position="127"/>
    </location>
</feature>
<name>A0A7X3MLW2_9FIRM</name>
<keyword evidence="4" id="KW-1185">Reference proteome</keyword>
<dbReference type="EMBL" id="WUQX01000001">
    <property type="protein sequence ID" value="MXP78632.1"/>
    <property type="molecule type" value="Genomic_DNA"/>
</dbReference>
<accession>A0A7X3MLW2</accession>
<dbReference type="InterPro" id="IPR026870">
    <property type="entry name" value="Zinc_ribbon_dom"/>
</dbReference>
<evidence type="ECO:0000313" key="4">
    <source>
        <dbReference type="Proteomes" id="UP000460412"/>
    </source>
</evidence>
<organism evidence="3 4">
    <name type="scientific">Sporofaciens musculi</name>
    <dbReference type="NCBI Taxonomy" id="2681861"/>
    <lineage>
        <taxon>Bacteria</taxon>
        <taxon>Bacillati</taxon>
        <taxon>Bacillota</taxon>
        <taxon>Clostridia</taxon>
        <taxon>Lachnospirales</taxon>
        <taxon>Lachnospiraceae</taxon>
        <taxon>Sporofaciens</taxon>
    </lineage>
</organism>
<feature type="transmembrane region" description="Helical" evidence="1">
    <location>
        <begin position="9"/>
        <end position="31"/>
    </location>
</feature>
<evidence type="ECO:0000256" key="1">
    <source>
        <dbReference type="SAM" id="Phobius"/>
    </source>
</evidence>
<protein>
    <submittedName>
        <fullName evidence="3">Zinc-ribbon domain-containing protein</fullName>
    </submittedName>
</protein>
<feature type="transmembrane region" description="Helical" evidence="1">
    <location>
        <begin position="77"/>
        <end position="97"/>
    </location>
</feature>
<dbReference type="AlphaFoldDB" id="A0A7X3MLW2"/>
<evidence type="ECO:0000313" key="3">
    <source>
        <dbReference type="EMBL" id="MXP78632.1"/>
    </source>
</evidence>
<comment type="caution">
    <text evidence="3">The sequence shown here is derived from an EMBL/GenBank/DDBJ whole genome shotgun (WGS) entry which is preliminary data.</text>
</comment>
<keyword evidence="1" id="KW-0812">Transmembrane</keyword>
<feature type="transmembrane region" description="Helical" evidence="1">
    <location>
        <begin position="43"/>
        <end position="65"/>
    </location>
</feature>
<dbReference type="Proteomes" id="UP000460412">
    <property type="component" value="Unassembled WGS sequence"/>
</dbReference>
<reference evidence="3 4" key="1">
    <citation type="submission" date="2019-12" db="EMBL/GenBank/DDBJ databases">
        <title>Sporaefaciens musculi gen. nov., sp. nov., a novel bacterium isolated from the caecum of an obese mouse.</title>
        <authorList>
            <person name="Rasmussen T.S."/>
            <person name="Streidl T."/>
            <person name="Hitch T.C.A."/>
            <person name="Wortmann E."/>
            <person name="Deptula P."/>
            <person name="Hansen M."/>
            <person name="Nielsen D.S."/>
            <person name="Clavel T."/>
            <person name="Vogensen F.K."/>
        </authorList>
    </citation>
    <scope>NUCLEOTIDE SEQUENCE [LARGE SCALE GENOMIC DNA]</scope>
    <source>
        <strain evidence="3 4">WCA-9-b2</strain>
    </source>
</reference>
<keyword evidence="1" id="KW-0472">Membrane</keyword>
<feature type="transmembrane region" description="Helical" evidence="1">
    <location>
        <begin position="145"/>
        <end position="167"/>
    </location>
</feature>